<dbReference type="Proteomes" id="UP000663020">
    <property type="component" value="Segment"/>
</dbReference>
<sequence length="73" mass="7950">MASKSPKSSVPERHEFKTGPGPCGKDVSKLQIAARAHGVSVLQHTVCGEVKEFYYPYPEIVGRVNITHKVSGQ</sequence>
<accession>A0A866D1P6</accession>
<gene>
    <name evidence="2" type="ORF">Atoyac15_27</name>
</gene>
<evidence type="ECO:0000256" key="1">
    <source>
        <dbReference type="SAM" id="MobiDB-lite"/>
    </source>
</evidence>
<evidence type="ECO:0000313" key="2">
    <source>
        <dbReference type="EMBL" id="QOC54391.1"/>
    </source>
</evidence>
<name>A0A866D1P6_9CAUD</name>
<dbReference type="EMBL" id="MT682390">
    <property type="protein sequence ID" value="QOC54391.1"/>
    <property type="molecule type" value="Genomic_DNA"/>
</dbReference>
<protein>
    <submittedName>
        <fullName evidence="2">Uncharacterized protein</fullName>
    </submittedName>
</protein>
<reference evidence="2 3" key="1">
    <citation type="journal article" date="2020" name="bioRxiv">
        <title>Dynamics of infection in a novel group of promiscuous phages and hosts of multiple bacterial genera retrieved from river communities.</title>
        <authorList>
            <person name="Cazares D."/>
            <person name="Cazares A."/>
            <person name="Figueroa W."/>
            <person name="Guarneros G."/>
            <person name="Edwards R.A."/>
            <person name="Vinuesa P."/>
        </authorList>
    </citation>
    <scope>NUCLEOTIDE SEQUENCE [LARGE SCALE GENOMIC DNA]</scope>
</reference>
<organism evidence="2 3">
    <name type="scientific">Aeromonas phage Atoyac15</name>
    <dbReference type="NCBI Taxonomy" id="2767551"/>
    <lineage>
        <taxon>Viruses</taxon>
        <taxon>Duplodnaviria</taxon>
        <taxon>Heunggongvirae</taxon>
        <taxon>Uroviricota</taxon>
        <taxon>Caudoviricetes</taxon>
        <taxon>Autographivirales</taxon>
        <taxon>Autonotataviridae</taxon>
        <taxon>Melnykvirinae</taxon>
        <taxon>Atoyacvirus</taxon>
        <taxon>Atoyacvirus atoyac15</taxon>
    </lineage>
</organism>
<keyword evidence="3" id="KW-1185">Reference proteome</keyword>
<proteinExistence type="predicted"/>
<feature type="region of interest" description="Disordered" evidence="1">
    <location>
        <begin position="1"/>
        <end position="23"/>
    </location>
</feature>
<dbReference type="InterPro" id="IPR058006">
    <property type="entry name" value="1.05"/>
</dbReference>
<dbReference type="Pfam" id="PF25755">
    <property type="entry name" value="Phage_T3_1_05"/>
    <property type="match status" value="1"/>
</dbReference>
<evidence type="ECO:0000313" key="3">
    <source>
        <dbReference type="Proteomes" id="UP000663020"/>
    </source>
</evidence>